<dbReference type="OrthoDB" id="6435358at2759"/>
<gene>
    <name evidence="1" type="primary">AVEN_148523_1</name>
    <name evidence="1" type="ORF">NPIL_496001</name>
</gene>
<protein>
    <submittedName>
        <fullName evidence="1">C2H2-type domain-containing protein</fullName>
    </submittedName>
</protein>
<accession>A0A8X6NWE9</accession>
<comment type="caution">
    <text evidence="1">The sequence shown here is derived from an EMBL/GenBank/DDBJ whole genome shotgun (WGS) entry which is preliminary data.</text>
</comment>
<evidence type="ECO:0000313" key="2">
    <source>
        <dbReference type="Proteomes" id="UP000887013"/>
    </source>
</evidence>
<reference evidence="1" key="1">
    <citation type="submission" date="2020-08" db="EMBL/GenBank/DDBJ databases">
        <title>Multicomponent nature underlies the extraordinary mechanical properties of spider dragline silk.</title>
        <authorList>
            <person name="Kono N."/>
            <person name="Nakamura H."/>
            <person name="Mori M."/>
            <person name="Yoshida Y."/>
            <person name="Ohtoshi R."/>
            <person name="Malay A.D."/>
            <person name="Moran D.A.P."/>
            <person name="Tomita M."/>
            <person name="Numata K."/>
            <person name="Arakawa K."/>
        </authorList>
    </citation>
    <scope>NUCLEOTIDE SEQUENCE</scope>
</reference>
<sequence length="401" mass="44778">IDTDRLTILDSFIEPLDALLEVDDLEEAQRSFDAITNDLIIVLQNHFNLSPRTNIKKSSSTSSNRNSSIDPLNAQLIQKQYRWNRRRCERNLTNPSSSTCQIKKEFITDHFSKTWASPESEYSFPAKSPPTLPPVIDLLSPEQIISCLQSCENSAPGPDRLSYQHWKTVDPRCFIISKVFNICLKLKNIPSAWKTSNCILIPKKGDLSLLENWRPISLSNSIYKCAMSGPQASRTGQLACTTSCPLAKGFSLWRSYQLAASSLGNISEPQGAFHQVLPCGWTYQYFESDTASVLCHGRVEVLGVLLGADGPRRRNGTLQGICAGYIWLPSVLMREVVSGNQTHPIMCGSSDIQYNISLEEQVWSCSGPDPRCLIQKEQAMEDWMGLEKPMGSSRVNLPSGR</sequence>
<organism evidence="1 2">
    <name type="scientific">Nephila pilipes</name>
    <name type="common">Giant wood spider</name>
    <name type="synonym">Nephila maculata</name>
    <dbReference type="NCBI Taxonomy" id="299642"/>
    <lineage>
        <taxon>Eukaryota</taxon>
        <taxon>Metazoa</taxon>
        <taxon>Ecdysozoa</taxon>
        <taxon>Arthropoda</taxon>
        <taxon>Chelicerata</taxon>
        <taxon>Arachnida</taxon>
        <taxon>Araneae</taxon>
        <taxon>Araneomorphae</taxon>
        <taxon>Entelegynae</taxon>
        <taxon>Araneoidea</taxon>
        <taxon>Nephilidae</taxon>
        <taxon>Nephila</taxon>
    </lineage>
</organism>
<dbReference type="PANTHER" id="PTHR19446">
    <property type="entry name" value="REVERSE TRANSCRIPTASES"/>
    <property type="match status" value="1"/>
</dbReference>
<name>A0A8X6NWE9_NEPPI</name>
<dbReference type="EMBL" id="BMAW01014517">
    <property type="protein sequence ID" value="GFT39219.1"/>
    <property type="molecule type" value="Genomic_DNA"/>
</dbReference>
<feature type="non-terminal residue" evidence="1">
    <location>
        <position position="1"/>
    </location>
</feature>
<evidence type="ECO:0000313" key="1">
    <source>
        <dbReference type="EMBL" id="GFT39219.1"/>
    </source>
</evidence>
<proteinExistence type="predicted"/>
<dbReference type="Proteomes" id="UP000887013">
    <property type="component" value="Unassembled WGS sequence"/>
</dbReference>
<dbReference type="AlphaFoldDB" id="A0A8X6NWE9"/>
<keyword evidence="2" id="KW-1185">Reference proteome</keyword>
<feature type="non-terminal residue" evidence="1">
    <location>
        <position position="401"/>
    </location>
</feature>